<gene>
    <name evidence="1" type="ORF">RHMOL_Rhmol03G0069900</name>
</gene>
<accession>A0ACC0PDX8</accession>
<reference evidence="1" key="1">
    <citation type="submission" date="2022-02" db="EMBL/GenBank/DDBJ databases">
        <title>Plant Genome Project.</title>
        <authorList>
            <person name="Zhang R.-G."/>
        </authorList>
    </citation>
    <scope>NUCLEOTIDE SEQUENCE</scope>
    <source>
        <strain evidence="1">AT1</strain>
    </source>
</reference>
<comment type="caution">
    <text evidence="1">The sequence shown here is derived from an EMBL/GenBank/DDBJ whole genome shotgun (WGS) entry which is preliminary data.</text>
</comment>
<name>A0ACC0PDX8_RHOML</name>
<evidence type="ECO:0000313" key="2">
    <source>
        <dbReference type="Proteomes" id="UP001062846"/>
    </source>
</evidence>
<proteinExistence type="predicted"/>
<dbReference type="Proteomes" id="UP001062846">
    <property type="component" value="Chromosome 3"/>
</dbReference>
<sequence>MQSRRLIHPDHYLFKIITHTLSLSLSGVPMSVSMAATSSSSTSLPLRRNLLHFHSDFHSLSPTPKPIKPLKLKTQFPHAPASSLVFRSLLTRASAYTEQEGFGHPIEQEYEDQIQTERRLYVGNLPYSMTSAELGEIFGEAGAVKSVTIVYDRVTDRSRGFAFVKMGSVEEAQEAIRMYDGSQIGGRTVKVNFPEVPRGGEREVMEPRIRTSDQGFVDSPHKLYAGNLAWNITSQGLREAFEGYPGLLSAKVIYDRDSARSRGYGFVTFSSAEEVESALNAMNGMELEGRPLRLNQAEERAPIPPRQARSENSFGGSEMISSFSN</sequence>
<organism evidence="1 2">
    <name type="scientific">Rhododendron molle</name>
    <name type="common">Chinese azalea</name>
    <name type="synonym">Azalea mollis</name>
    <dbReference type="NCBI Taxonomy" id="49168"/>
    <lineage>
        <taxon>Eukaryota</taxon>
        <taxon>Viridiplantae</taxon>
        <taxon>Streptophyta</taxon>
        <taxon>Embryophyta</taxon>
        <taxon>Tracheophyta</taxon>
        <taxon>Spermatophyta</taxon>
        <taxon>Magnoliopsida</taxon>
        <taxon>eudicotyledons</taxon>
        <taxon>Gunneridae</taxon>
        <taxon>Pentapetalae</taxon>
        <taxon>asterids</taxon>
        <taxon>Ericales</taxon>
        <taxon>Ericaceae</taxon>
        <taxon>Ericoideae</taxon>
        <taxon>Rhodoreae</taxon>
        <taxon>Rhododendron</taxon>
    </lineage>
</organism>
<dbReference type="EMBL" id="CM046390">
    <property type="protein sequence ID" value="KAI8562883.1"/>
    <property type="molecule type" value="Genomic_DNA"/>
</dbReference>
<keyword evidence="2" id="KW-1185">Reference proteome</keyword>
<evidence type="ECO:0000313" key="1">
    <source>
        <dbReference type="EMBL" id="KAI8562883.1"/>
    </source>
</evidence>
<protein>
    <submittedName>
        <fullName evidence="1">Uncharacterized protein</fullName>
    </submittedName>
</protein>